<feature type="transmembrane region" description="Helical" evidence="1">
    <location>
        <begin position="116"/>
        <end position="137"/>
    </location>
</feature>
<dbReference type="InterPro" id="IPR038728">
    <property type="entry name" value="YkvI-like"/>
</dbReference>
<keyword evidence="1" id="KW-1133">Transmembrane helix</keyword>
<evidence type="ECO:0000313" key="2">
    <source>
        <dbReference type="EMBL" id="HIW12733.1"/>
    </source>
</evidence>
<dbReference type="PANTHER" id="PTHR37814:SF1">
    <property type="entry name" value="MEMBRANE PROTEIN"/>
    <property type="match status" value="1"/>
</dbReference>
<evidence type="ECO:0000313" key="3">
    <source>
        <dbReference type="Proteomes" id="UP000823989"/>
    </source>
</evidence>
<dbReference type="AlphaFoldDB" id="A0A9D1QHP2"/>
<name>A0A9D1QHP2_9STAP</name>
<feature type="transmembrane region" description="Helical" evidence="1">
    <location>
        <begin position="326"/>
        <end position="348"/>
    </location>
</feature>
<organism evidence="2 3">
    <name type="scientific">Candidatus Salinicoccus stercoripullorum</name>
    <dbReference type="NCBI Taxonomy" id="2838756"/>
    <lineage>
        <taxon>Bacteria</taxon>
        <taxon>Bacillati</taxon>
        <taxon>Bacillota</taxon>
        <taxon>Bacilli</taxon>
        <taxon>Bacillales</taxon>
        <taxon>Staphylococcaceae</taxon>
        <taxon>Salinicoccus</taxon>
    </lineage>
</organism>
<evidence type="ECO:0008006" key="4">
    <source>
        <dbReference type="Google" id="ProtNLM"/>
    </source>
</evidence>
<keyword evidence="1" id="KW-0472">Membrane</keyword>
<sequence length="357" mass="39511">MSRINRSSVTLAFAYISFIVGAGFSTGQEILQFFSNHGLWGYAAALVAGLLITFVGRQITKLGYLLGSEEYDVPLNIIFGKVFGKLFDYVLVFFLYGLSVIMIAGTGAAFYDGFGVPSWLGTLITVLILFVVLQYDFTNVAKALGIITPFLIFAVFIIAGYNIIQPNIPFSEVDQHTDIDRTPSGLWLWDAVTYAGLVIANSFGFLVIVGAGSRNYFISKRSALFGGLVFTILLVLMTAGLTANLEVANASEMPTLLLADQIHPALRILMTIIMVGVMFNSVIGVLYPFVTRFTEPYSGKYRIMLAIALILAFVFSYVGFVDLVNFFYPIFGYIGMFIAVALFFRWIFNKFSRKQLL</sequence>
<reference evidence="2" key="2">
    <citation type="submission" date="2021-04" db="EMBL/GenBank/DDBJ databases">
        <authorList>
            <person name="Gilroy R."/>
        </authorList>
    </citation>
    <scope>NUCLEOTIDE SEQUENCE</scope>
    <source>
        <strain evidence="2">ChiHjej13B12-752</strain>
    </source>
</reference>
<accession>A0A9D1QHP2</accession>
<dbReference type="Proteomes" id="UP000823989">
    <property type="component" value="Unassembled WGS sequence"/>
</dbReference>
<keyword evidence="1" id="KW-0812">Transmembrane</keyword>
<feature type="transmembrane region" description="Helical" evidence="1">
    <location>
        <begin position="144"/>
        <end position="164"/>
    </location>
</feature>
<feature type="transmembrane region" description="Helical" evidence="1">
    <location>
        <begin position="86"/>
        <end position="110"/>
    </location>
</feature>
<reference evidence="2" key="1">
    <citation type="journal article" date="2021" name="PeerJ">
        <title>Extensive microbial diversity within the chicken gut microbiome revealed by metagenomics and culture.</title>
        <authorList>
            <person name="Gilroy R."/>
            <person name="Ravi A."/>
            <person name="Getino M."/>
            <person name="Pursley I."/>
            <person name="Horton D.L."/>
            <person name="Alikhan N.F."/>
            <person name="Baker D."/>
            <person name="Gharbi K."/>
            <person name="Hall N."/>
            <person name="Watson M."/>
            <person name="Adriaenssens E.M."/>
            <person name="Foster-Nyarko E."/>
            <person name="Jarju S."/>
            <person name="Secka A."/>
            <person name="Antonio M."/>
            <person name="Oren A."/>
            <person name="Chaudhuri R.R."/>
            <person name="La Ragione R."/>
            <person name="Hildebrand F."/>
            <person name="Pallen M.J."/>
        </authorList>
    </citation>
    <scope>NUCLEOTIDE SEQUENCE</scope>
    <source>
        <strain evidence="2">ChiHjej13B12-752</strain>
    </source>
</reference>
<feature type="transmembrane region" description="Helical" evidence="1">
    <location>
        <begin position="37"/>
        <end position="56"/>
    </location>
</feature>
<protein>
    <recommendedName>
        <fullName evidence="4">Branched-chain amino acid transport system II carrier protein</fullName>
    </recommendedName>
</protein>
<feature type="transmembrane region" description="Helical" evidence="1">
    <location>
        <begin position="301"/>
        <end position="320"/>
    </location>
</feature>
<evidence type="ECO:0000256" key="1">
    <source>
        <dbReference type="SAM" id="Phobius"/>
    </source>
</evidence>
<dbReference type="EMBL" id="DXHR01000020">
    <property type="protein sequence ID" value="HIW12733.1"/>
    <property type="molecule type" value="Genomic_DNA"/>
</dbReference>
<comment type="caution">
    <text evidence="2">The sequence shown here is derived from an EMBL/GenBank/DDBJ whole genome shotgun (WGS) entry which is preliminary data.</text>
</comment>
<feature type="transmembrane region" description="Helical" evidence="1">
    <location>
        <begin position="265"/>
        <end position="289"/>
    </location>
</feature>
<feature type="transmembrane region" description="Helical" evidence="1">
    <location>
        <begin position="223"/>
        <end position="245"/>
    </location>
</feature>
<dbReference type="PANTHER" id="PTHR37814">
    <property type="entry name" value="CONSERVED MEMBRANE PROTEIN"/>
    <property type="match status" value="1"/>
</dbReference>
<gene>
    <name evidence="2" type="ORF">H9891_06175</name>
</gene>
<proteinExistence type="predicted"/>
<feature type="transmembrane region" description="Helical" evidence="1">
    <location>
        <begin position="191"/>
        <end position="211"/>
    </location>
</feature>